<protein>
    <submittedName>
        <fullName evidence="1">Uncharacterized protein</fullName>
    </submittedName>
</protein>
<proteinExistence type="predicted"/>
<evidence type="ECO:0000313" key="2">
    <source>
        <dbReference type="Proteomes" id="UP000321222"/>
    </source>
</evidence>
<organism evidence="1 2">
    <name type="scientific">Flavobacterium alkalisoli</name>
    <dbReference type="NCBI Taxonomy" id="2602769"/>
    <lineage>
        <taxon>Bacteria</taxon>
        <taxon>Pseudomonadati</taxon>
        <taxon>Bacteroidota</taxon>
        <taxon>Flavobacteriia</taxon>
        <taxon>Flavobacteriales</taxon>
        <taxon>Flavobacteriaceae</taxon>
        <taxon>Flavobacterium</taxon>
    </lineage>
</organism>
<name>A0A5B9FYC4_9FLAO</name>
<dbReference type="RefSeq" id="WP_147584475.1">
    <property type="nucleotide sequence ID" value="NZ_CP042831.1"/>
</dbReference>
<dbReference type="Proteomes" id="UP000321222">
    <property type="component" value="Chromosome"/>
</dbReference>
<gene>
    <name evidence="1" type="ORF">FUA48_16065</name>
</gene>
<dbReference type="KEGG" id="fak:FUA48_16065"/>
<dbReference type="AlphaFoldDB" id="A0A5B9FYC4"/>
<sequence>MLETFKQAVEALVKKQLIMTVVSGTVKEVRDNVLDVSRTDLPDLLDVRFHAIIDEEQANKFKVVPKVGSEVLCAIIENDVSEAFLLACSEVETINVKIGALVFDLQEEGVRITNQGENLKTVLNQFQDGFGALCDEVNKIVVSVGVTPNVPVITQIKQSITDTNKTKLNKILIE</sequence>
<accession>A0A5B9FYC4</accession>
<reference evidence="1 2" key="1">
    <citation type="submission" date="2019-08" db="EMBL/GenBank/DDBJ databases">
        <title>Flavobacterium alkalisoli sp. nov., isolated from rhizosphere soil of Suaeda salsa.</title>
        <authorList>
            <person name="Sun J.-Q."/>
            <person name="Xu L."/>
        </authorList>
    </citation>
    <scope>NUCLEOTIDE SEQUENCE [LARGE SCALE GENOMIC DNA]</scope>
    <source>
        <strain evidence="1 2">XS-5</strain>
    </source>
</reference>
<dbReference type="EMBL" id="CP042831">
    <property type="protein sequence ID" value="QEE51036.1"/>
    <property type="molecule type" value="Genomic_DNA"/>
</dbReference>
<keyword evidence="2" id="KW-1185">Reference proteome</keyword>
<dbReference type="OrthoDB" id="1151181at2"/>
<evidence type="ECO:0000313" key="1">
    <source>
        <dbReference type="EMBL" id="QEE51036.1"/>
    </source>
</evidence>